<accession>A0A939SUL9</accession>
<sequence length="99" mass="11111">MKSEILSIGREGVKNPNIRWPVTKAVDKLFHGITTGVGRFCSFIAIRHCGSSRNISTTISLRHPDNRQTSPMRTSLHASFVEPPCRQQVVKSAIFQHHC</sequence>
<feature type="non-terminal residue" evidence="1">
    <location>
        <position position="99"/>
    </location>
</feature>
<comment type="caution">
    <text evidence="1">The sequence shown here is derived from an EMBL/GenBank/DDBJ whole genome shotgun (WGS) entry which is preliminary data.</text>
</comment>
<name>A0A939SUL9_SERMA</name>
<protein>
    <submittedName>
        <fullName evidence="1">Uncharacterized protein</fullName>
    </submittedName>
</protein>
<organism evidence="1">
    <name type="scientific">Serratia marcescens</name>
    <dbReference type="NCBI Taxonomy" id="615"/>
    <lineage>
        <taxon>Bacteria</taxon>
        <taxon>Pseudomonadati</taxon>
        <taxon>Pseudomonadota</taxon>
        <taxon>Gammaproteobacteria</taxon>
        <taxon>Enterobacterales</taxon>
        <taxon>Yersiniaceae</taxon>
        <taxon>Serratia</taxon>
    </lineage>
</organism>
<reference evidence="1" key="1">
    <citation type="submission" date="2021-03" db="EMBL/GenBank/DDBJ databases">
        <title>Molecular epidemiology and mechanisms of colistin and carbapenem resistance in Enterobacteriaceae from clinical isolates, the environment and porcine samples in Pretoria, South Africa.</title>
        <authorList>
            <person name="Bogoshi D."/>
            <person name="Mbelle N.M."/>
            <person name="Naidoo V."/>
            <person name="Osei Sekyere J."/>
        </authorList>
    </citation>
    <scope>NUCLEOTIDE SEQUENCE</scope>
    <source>
        <strain evidence="1">C080</strain>
    </source>
</reference>
<evidence type="ECO:0000313" key="1">
    <source>
        <dbReference type="EMBL" id="MBO2006865.1"/>
    </source>
</evidence>
<gene>
    <name evidence="1" type="ORF">J4732_10900</name>
</gene>
<dbReference type="EMBL" id="JAGETR010000063">
    <property type="protein sequence ID" value="MBO2006865.1"/>
    <property type="molecule type" value="Genomic_DNA"/>
</dbReference>
<proteinExistence type="predicted"/>
<dbReference type="AlphaFoldDB" id="A0A939SUL9"/>